<dbReference type="GO" id="GO:0009507">
    <property type="term" value="C:chloroplast"/>
    <property type="evidence" value="ECO:0007669"/>
    <property type="project" value="UniProtKB-SubCell"/>
</dbReference>
<sequence length="1329" mass="154277">MSRDLVGDRKRKKEGKDEENSECVVDWSIYPKPKSPRSRILLFVSVDVHNEKLDLKGEHSKIRSIMCMYADIKDLAMPYLSTWEEAMKEVKLRNPVILHFACHSQQNAVNLLRRDVSPDVIVECLQAHNEEMERSGSEQVQLVVFNACYSDEHANKAAKVVDFSVGHNGQLDDEDALAFTENFYTCLFRGESLSNAMTQGKGSIPGYRMFGRRDAREFRFPSPTLHGKEAGAASREDTEMVKFYRDSGFTMKRALEICEKLEIKDWTVEDLRYLEDDKPNVDDQLRDIGLHSYQRKKFWDDVRAKVKEIQLRTANLSSSSEDESEVSEADTLSQSTMSDESDSEDEASQGEVIVSRNQGHKEVFEADMRRFLQEFGRFTGNFEVSVKDGEGAMETVREGKPPQAWTMCMLLWLRVVKDASVKDRAMEIWYDHVLSASEDELLSRLNSMLVKNHIQHRHWDRTKFVEWDCEKHFARVVYLTDQVVKNSIPNDAPCKLEWNEKVMMDWNKNEEKALDVLKRINKFLWSQAESIQVFTDVIETQSYVCYMRMEKIVSMILFEYLETCRKVAESSSEGKAVDPSLFQGFTLFVSTSSRSFVMQKIKSERLREIRSNLRVLSILPPPLLTSMGPVRRAEELLEEEGRSTLTAHQKEKAKECEEAMGRRRGVHLRGPAGTGKTFLALHMMLRELEKDKTCTILFLLRSEAFVFFIAHWVWSMVRWKLVDHGLFDRIFFSFRGEDGWDGPFWMTEEGAGELRREEKRVELLSEEESEYKFVVIDEAHHVYCDREARDYIELKRYDKARMMLMSESSQADVTDISYPQWLEDVYLTEVVRNSNRTMTASLLFQKGISIDAVSCHHNVSGRPVKPYIFSLGSSDNQAREYATYIVEVMREVMVEYPGNLDRKIAILVHERLVQLNLKQILQDHLDKDSALPSSFKLIAAVDAWKTTRGREDESDDQNIIFDTVANFDGMESKVVIAVGLDEKVTDEDLNLHRSLLYRAITRALKEGTVMIVNHRVEQGLLSFLDGLRFANKFDAEDEKEKISKKPWVSPKEEHQGRYMHSSYRSILSTASGPEMYSESKSEDECNDDEDYPGAAAGKDTDHQVQEETSQIVQSVWDTRRHEGGGVGGEGTETIFQPYRRTRDQDLWNSLMWSFHCGQVAVTSVFDFPYKNYSEFSMNPPAEALLERMYVLKVGDNVLTRYAIQVKTTERWSQRGSISDRARRICAVNIRRLRRKQKDDVFEEKGASMEEILPCSIFLRQNWPKLLIDHPKDIEWNWRDRPNLLPKYDKVGLETYREVQMFLNFAVSYHEAKDFYYETYGRQQCHRRIR</sequence>
<protein>
    <recommendedName>
        <fullName evidence="4">Helicase ATP-binding domain-containing protein</fullName>
    </recommendedName>
</protein>
<evidence type="ECO:0000313" key="3">
    <source>
        <dbReference type="EMBL" id="CAE2316642.1"/>
    </source>
</evidence>
<comment type="subcellular location">
    <subcellularLocation>
        <location evidence="1">Plastid</location>
        <location evidence="1">Chloroplast</location>
    </subcellularLocation>
</comment>
<dbReference type="InterPro" id="IPR027417">
    <property type="entry name" value="P-loop_NTPase"/>
</dbReference>
<gene>
    <name evidence="3" type="ORF">GTHE00462_LOCUS24624</name>
</gene>
<proteinExistence type="predicted"/>
<evidence type="ECO:0000256" key="2">
    <source>
        <dbReference type="SAM" id="MobiDB-lite"/>
    </source>
</evidence>
<dbReference type="Gene3D" id="3.40.50.300">
    <property type="entry name" value="P-loop containing nucleotide triphosphate hydrolases"/>
    <property type="match status" value="2"/>
</dbReference>
<reference evidence="3" key="1">
    <citation type="submission" date="2021-01" db="EMBL/GenBank/DDBJ databases">
        <authorList>
            <person name="Corre E."/>
            <person name="Pelletier E."/>
            <person name="Niang G."/>
            <person name="Scheremetjew M."/>
            <person name="Finn R."/>
            <person name="Kale V."/>
            <person name="Holt S."/>
            <person name="Cochrane G."/>
            <person name="Meng A."/>
            <person name="Brown T."/>
            <person name="Cohen L."/>
        </authorList>
    </citation>
    <scope>NUCLEOTIDE SEQUENCE</scope>
    <source>
        <strain evidence="3">CCMP 2712</strain>
    </source>
</reference>
<feature type="region of interest" description="Disordered" evidence="2">
    <location>
        <begin position="1071"/>
        <end position="1109"/>
    </location>
</feature>
<organism evidence="3">
    <name type="scientific">Guillardia theta</name>
    <name type="common">Cryptophyte</name>
    <name type="synonym">Cryptomonas phi</name>
    <dbReference type="NCBI Taxonomy" id="55529"/>
    <lineage>
        <taxon>Eukaryota</taxon>
        <taxon>Cryptophyceae</taxon>
        <taxon>Pyrenomonadales</taxon>
        <taxon>Geminigeraceae</taxon>
        <taxon>Guillardia</taxon>
    </lineage>
</organism>
<dbReference type="SUPFAM" id="SSF52540">
    <property type="entry name" value="P-loop containing nucleoside triphosphate hydrolases"/>
    <property type="match status" value="1"/>
</dbReference>
<feature type="region of interest" description="Disordered" evidence="2">
    <location>
        <begin position="313"/>
        <end position="354"/>
    </location>
</feature>
<accession>A0A7S4L6K9</accession>
<name>A0A7S4L6K9_GUITH</name>
<evidence type="ECO:0008006" key="4">
    <source>
        <dbReference type="Google" id="ProtNLM"/>
    </source>
</evidence>
<feature type="compositionally biased region" description="Acidic residues" evidence="2">
    <location>
        <begin position="339"/>
        <end position="348"/>
    </location>
</feature>
<evidence type="ECO:0000256" key="1">
    <source>
        <dbReference type="ARBA" id="ARBA00004229"/>
    </source>
</evidence>
<dbReference type="EMBL" id="HBKN01031664">
    <property type="protein sequence ID" value="CAE2316642.1"/>
    <property type="molecule type" value="Transcribed_RNA"/>
</dbReference>